<reference evidence="2" key="1">
    <citation type="submission" date="2021-02" db="EMBL/GenBank/DDBJ databases">
        <authorList>
            <person name="Nowell W R."/>
        </authorList>
    </citation>
    <scope>NUCLEOTIDE SEQUENCE</scope>
</reference>
<evidence type="ECO:0000313" key="1">
    <source>
        <dbReference type="EMBL" id="CAF4237708.1"/>
    </source>
</evidence>
<name>A0A8S3HC00_9BILA</name>
<dbReference type="EMBL" id="CAJOBH010288784">
    <property type="protein sequence ID" value="CAF5178530.1"/>
    <property type="molecule type" value="Genomic_DNA"/>
</dbReference>
<proteinExistence type="predicted"/>
<dbReference type="EMBL" id="CAJOBJ010024767">
    <property type="protein sequence ID" value="CAF4237708.1"/>
    <property type="molecule type" value="Genomic_DNA"/>
</dbReference>
<evidence type="ECO:0000313" key="2">
    <source>
        <dbReference type="EMBL" id="CAF5178530.1"/>
    </source>
</evidence>
<organism evidence="2 3">
    <name type="scientific">Rotaria magnacalcarata</name>
    <dbReference type="NCBI Taxonomy" id="392030"/>
    <lineage>
        <taxon>Eukaryota</taxon>
        <taxon>Metazoa</taxon>
        <taxon>Spiralia</taxon>
        <taxon>Gnathifera</taxon>
        <taxon>Rotifera</taxon>
        <taxon>Eurotatoria</taxon>
        <taxon>Bdelloidea</taxon>
        <taxon>Philodinida</taxon>
        <taxon>Philodinidae</taxon>
        <taxon>Rotaria</taxon>
    </lineage>
</organism>
<dbReference type="Proteomes" id="UP000681720">
    <property type="component" value="Unassembled WGS sequence"/>
</dbReference>
<dbReference type="Proteomes" id="UP000681967">
    <property type="component" value="Unassembled WGS sequence"/>
</dbReference>
<feature type="non-terminal residue" evidence="2">
    <location>
        <position position="1"/>
    </location>
</feature>
<gene>
    <name evidence="2" type="ORF">BYL167_LOCUS78597</name>
    <name evidence="1" type="ORF">GIL414_LOCUS23123</name>
</gene>
<comment type="caution">
    <text evidence="2">The sequence shown here is derived from an EMBL/GenBank/DDBJ whole genome shotgun (WGS) entry which is preliminary data.</text>
</comment>
<evidence type="ECO:0000313" key="3">
    <source>
        <dbReference type="Proteomes" id="UP000681967"/>
    </source>
</evidence>
<protein>
    <submittedName>
        <fullName evidence="2">Uncharacterized protein</fullName>
    </submittedName>
</protein>
<accession>A0A8S3HC00</accession>
<sequence>MEWHITAKNFNDQFKLVIPMIVQATLSVYKASLLSLLPTPAKS</sequence>
<dbReference type="AlphaFoldDB" id="A0A8S3HC00"/>